<dbReference type="SUPFAM" id="SSF52540">
    <property type="entry name" value="P-loop containing nucleoside triphosphate hydrolases"/>
    <property type="match status" value="1"/>
</dbReference>
<dbReference type="GO" id="GO:0006355">
    <property type="term" value="P:regulation of DNA-templated transcription"/>
    <property type="evidence" value="ECO:0007669"/>
    <property type="project" value="InterPro"/>
</dbReference>
<feature type="domain" description="Sigma-54 factor interaction" evidence="7">
    <location>
        <begin position="1"/>
        <end position="224"/>
    </location>
</feature>
<dbReference type="PRINTS" id="PR01590">
    <property type="entry name" value="HTHFIS"/>
</dbReference>
<keyword evidence="4" id="KW-0238">DNA-binding</keyword>
<evidence type="ECO:0000256" key="5">
    <source>
        <dbReference type="ARBA" id="ARBA00023163"/>
    </source>
</evidence>
<dbReference type="PROSITE" id="PS00676">
    <property type="entry name" value="SIGMA54_INTERACT_2"/>
    <property type="match status" value="1"/>
</dbReference>
<dbReference type="InterPro" id="IPR003593">
    <property type="entry name" value="AAA+_ATPase"/>
</dbReference>
<dbReference type="InterPro" id="IPR002197">
    <property type="entry name" value="HTH_Fis"/>
</dbReference>
<keyword evidence="2" id="KW-0067">ATP-binding</keyword>
<keyword evidence="3" id="KW-0805">Transcription regulation</keyword>
<evidence type="ECO:0000256" key="3">
    <source>
        <dbReference type="ARBA" id="ARBA00023015"/>
    </source>
</evidence>
<evidence type="ECO:0000256" key="6">
    <source>
        <dbReference type="SAM" id="MobiDB-lite"/>
    </source>
</evidence>
<dbReference type="GO" id="GO:0043565">
    <property type="term" value="F:sequence-specific DNA binding"/>
    <property type="evidence" value="ECO:0007669"/>
    <property type="project" value="InterPro"/>
</dbReference>
<dbReference type="EMBL" id="UOFW01000031">
    <property type="protein sequence ID" value="VAX02995.1"/>
    <property type="molecule type" value="Genomic_DNA"/>
</dbReference>
<dbReference type="SUPFAM" id="SSF46689">
    <property type="entry name" value="Homeodomain-like"/>
    <property type="match status" value="1"/>
</dbReference>
<dbReference type="Pfam" id="PF00158">
    <property type="entry name" value="Sigma54_activat"/>
    <property type="match status" value="1"/>
</dbReference>
<dbReference type="Pfam" id="PF02954">
    <property type="entry name" value="HTH_8"/>
    <property type="match status" value="1"/>
</dbReference>
<dbReference type="PANTHER" id="PTHR32071:SF113">
    <property type="entry name" value="ALGINATE BIOSYNTHESIS TRANSCRIPTIONAL REGULATORY PROTEIN ALGB"/>
    <property type="match status" value="1"/>
</dbReference>
<dbReference type="PROSITE" id="PS00688">
    <property type="entry name" value="SIGMA54_INTERACT_3"/>
    <property type="match status" value="1"/>
</dbReference>
<dbReference type="PROSITE" id="PS50045">
    <property type="entry name" value="SIGMA54_INTERACT_4"/>
    <property type="match status" value="1"/>
</dbReference>
<organism evidence="8">
    <name type="scientific">hydrothermal vent metagenome</name>
    <dbReference type="NCBI Taxonomy" id="652676"/>
    <lineage>
        <taxon>unclassified sequences</taxon>
        <taxon>metagenomes</taxon>
        <taxon>ecological metagenomes</taxon>
    </lineage>
</organism>
<feature type="non-terminal residue" evidence="8">
    <location>
        <position position="1"/>
    </location>
</feature>
<dbReference type="InterPro" id="IPR058031">
    <property type="entry name" value="AAA_lid_NorR"/>
</dbReference>
<gene>
    <name evidence="8" type="ORF">MNBD_ALPHA03-1602</name>
</gene>
<sequence length="306" mass="34167">AMQEVFRRLRLAAQSDVTVLLSGESGTGKELAARAIHALSARKDKPFFAINCSAIPETLLESELFGHAKGAFTGAIRDKIGVFQAADGGTLFLDEIGDTSPLLQLKLLRVLQEGEIRRVGDERAIKINVRLITATNRNLQRLMAEGTLREDFYYRIHVFEIILPPLRGRREDIPLLVNHFIEMNTKIFNRNVTEIAQDALQRLREYPWPGNVRELKNAIEHAFVTVNGDCLTLWDLPSEVQHPTSTKPSLPNQPSSLDSDEEAHIRKAMDQANGNKTEAAKLLGVSRVTLWKKLKQLAPKSSASDS</sequence>
<reference evidence="8" key="1">
    <citation type="submission" date="2018-06" db="EMBL/GenBank/DDBJ databases">
        <authorList>
            <person name="Zhirakovskaya E."/>
        </authorList>
    </citation>
    <scope>NUCLEOTIDE SEQUENCE</scope>
</reference>
<feature type="region of interest" description="Disordered" evidence="6">
    <location>
        <begin position="241"/>
        <end position="262"/>
    </location>
</feature>
<dbReference type="AlphaFoldDB" id="A0A3B1B9L0"/>
<dbReference type="Gene3D" id="1.10.8.60">
    <property type="match status" value="1"/>
</dbReference>
<keyword evidence="5" id="KW-0804">Transcription</keyword>
<evidence type="ECO:0000313" key="8">
    <source>
        <dbReference type="EMBL" id="VAX02995.1"/>
    </source>
</evidence>
<name>A0A3B1B9L0_9ZZZZ</name>
<proteinExistence type="predicted"/>
<evidence type="ECO:0000256" key="2">
    <source>
        <dbReference type="ARBA" id="ARBA00022840"/>
    </source>
</evidence>
<dbReference type="FunFam" id="3.40.50.300:FF:000006">
    <property type="entry name" value="DNA-binding transcriptional regulator NtrC"/>
    <property type="match status" value="1"/>
</dbReference>
<dbReference type="SMART" id="SM00382">
    <property type="entry name" value="AAA"/>
    <property type="match status" value="1"/>
</dbReference>
<dbReference type="InterPro" id="IPR027417">
    <property type="entry name" value="P-loop_NTPase"/>
</dbReference>
<dbReference type="CDD" id="cd00009">
    <property type="entry name" value="AAA"/>
    <property type="match status" value="1"/>
</dbReference>
<dbReference type="Gene3D" id="3.40.50.300">
    <property type="entry name" value="P-loop containing nucleotide triphosphate hydrolases"/>
    <property type="match status" value="1"/>
</dbReference>
<dbReference type="InterPro" id="IPR025943">
    <property type="entry name" value="Sigma_54_int_dom_ATP-bd_2"/>
</dbReference>
<protein>
    <submittedName>
        <fullName evidence="8">Response regulator of zinc sigma-54-dependent two-component system</fullName>
    </submittedName>
</protein>
<accession>A0A3B1B9L0</accession>
<feature type="compositionally biased region" description="Polar residues" evidence="6">
    <location>
        <begin position="241"/>
        <end position="257"/>
    </location>
</feature>
<dbReference type="InterPro" id="IPR025944">
    <property type="entry name" value="Sigma_54_int_dom_CS"/>
</dbReference>
<dbReference type="PANTHER" id="PTHR32071">
    <property type="entry name" value="TRANSCRIPTIONAL REGULATORY PROTEIN"/>
    <property type="match status" value="1"/>
</dbReference>
<evidence type="ECO:0000256" key="4">
    <source>
        <dbReference type="ARBA" id="ARBA00023125"/>
    </source>
</evidence>
<evidence type="ECO:0000256" key="1">
    <source>
        <dbReference type="ARBA" id="ARBA00022741"/>
    </source>
</evidence>
<keyword evidence="1" id="KW-0547">Nucleotide-binding</keyword>
<dbReference type="InterPro" id="IPR002078">
    <property type="entry name" value="Sigma_54_int"/>
</dbReference>
<evidence type="ECO:0000259" key="7">
    <source>
        <dbReference type="PROSITE" id="PS50045"/>
    </source>
</evidence>
<dbReference type="InterPro" id="IPR009057">
    <property type="entry name" value="Homeodomain-like_sf"/>
</dbReference>
<dbReference type="GO" id="GO:0005524">
    <property type="term" value="F:ATP binding"/>
    <property type="evidence" value="ECO:0007669"/>
    <property type="project" value="UniProtKB-KW"/>
</dbReference>
<dbReference type="Gene3D" id="1.10.10.60">
    <property type="entry name" value="Homeodomain-like"/>
    <property type="match status" value="1"/>
</dbReference>
<dbReference type="Pfam" id="PF25601">
    <property type="entry name" value="AAA_lid_14"/>
    <property type="match status" value="1"/>
</dbReference>